<feature type="compositionally biased region" description="Low complexity" evidence="1">
    <location>
        <begin position="1485"/>
        <end position="1498"/>
    </location>
</feature>
<dbReference type="GO" id="GO:0051018">
    <property type="term" value="F:protein kinase A binding"/>
    <property type="evidence" value="ECO:0007669"/>
    <property type="project" value="TreeGrafter"/>
</dbReference>
<dbReference type="GO" id="GO:0005739">
    <property type="term" value="C:mitochondrion"/>
    <property type="evidence" value="ECO:0007669"/>
    <property type="project" value="TreeGrafter"/>
</dbReference>
<evidence type="ECO:0000313" key="3">
    <source>
        <dbReference type="RefSeq" id="XP_041420932.1"/>
    </source>
</evidence>
<feature type="compositionally biased region" description="Basic and acidic residues" evidence="1">
    <location>
        <begin position="1410"/>
        <end position="1421"/>
    </location>
</feature>
<reference evidence="3" key="1">
    <citation type="submission" date="2025-08" db="UniProtKB">
        <authorList>
            <consortium name="RefSeq"/>
        </authorList>
    </citation>
    <scope>IDENTIFICATION</scope>
    <source>
        <strain evidence="3">J_2021</strain>
        <tissue evidence="3">Erythrocytes</tissue>
    </source>
</reference>
<organism evidence="2 3">
    <name type="scientific">Xenopus laevis</name>
    <name type="common">African clawed frog</name>
    <dbReference type="NCBI Taxonomy" id="8355"/>
    <lineage>
        <taxon>Eukaryota</taxon>
        <taxon>Metazoa</taxon>
        <taxon>Chordata</taxon>
        <taxon>Craniata</taxon>
        <taxon>Vertebrata</taxon>
        <taxon>Euteleostomi</taxon>
        <taxon>Amphibia</taxon>
        <taxon>Batrachia</taxon>
        <taxon>Anura</taxon>
        <taxon>Pipoidea</taxon>
        <taxon>Pipidae</taxon>
        <taxon>Xenopodinae</taxon>
        <taxon>Xenopus</taxon>
        <taxon>Xenopus</taxon>
    </lineage>
</organism>
<feature type="region of interest" description="Disordered" evidence="1">
    <location>
        <begin position="1335"/>
        <end position="1355"/>
    </location>
</feature>
<dbReference type="PANTHER" id="PTHR10226:SF7">
    <property type="entry name" value="A-KINASE ANCHOR PROTEIN SPHKAP"/>
    <property type="match status" value="1"/>
</dbReference>
<dbReference type="CTD" id="108717475"/>
<feature type="region of interest" description="Disordered" evidence="1">
    <location>
        <begin position="221"/>
        <end position="240"/>
    </location>
</feature>
<feature type="compositionally biased region" description="Basic and acidic residues" evidence="1">
    <location>
        <begin position="230"/>
        <end position="240"/>
    </location>
</feature>
<feature type="region of interest" description="Disordered" evidence="1">
    <location>
        <begin position="1389"/>
        <end position="1498"/>
    </location>
</feature>
<dbReference type="Proteomes" id="UP000186698">
    <property type="component" value="Chromosome 5S"/>
</dbReference>
<dbReference type="InterPro" id="IPR008382">
    <property type="entry name" value="SPHK1-interactor_AKAP_110"/>
</dbReference>
<dbReference type="RefSeq" id="XP_041420932.1">
    <property type="nucleotide sequence ID" value="XM_041564998.1"/>
</dbReference>
<keyword evidence="2" id="KW-1185">Reference proteome</keyword>
<feature type="region of interest" description="Disordered" evidence="1">
    <location>
        <begin position="950"/>
        <end position="972"/>
    </location>
</feature>
<feature type="compositionally biased region" description="Basic and acidic residues" evidence="1">
    <location>
        <begin position="1389"/>
        <end position="1402"/>
    </location>
</feature>
<feature type="compositionally biased region" description="Basic and acidic residues" evidence="1">
    <location>
        <begin position="1437"/>
        <end position="1447"/>
    </location>
</feature>
<feature type="region of interest" description="Disordered" evidence="1">
    <location>
        <begin position="434"/>
        <end position="460"/>
    </location>
</feature>
<evidence type="ECO:0000256" key="1">
    <source>
        <dbReference type="SAM" id="MobiDB-lite"/>
    </source>
</evidence>
<accession>A0A8J1KUD9</accession>
<dbReference type="PANTHER" id="PTHR10226">
    <property type="entry name" value="A KINASE ANCHOR PROTEIN"/>
    <property type="match status" value="1"/>
</dbReference>
<feature type="compositionally biased region" description="Polar residues" evidence="1">
    <location>
        <begin position="1455"/>
        <end position="1469"/>
    </location>
</feature>
<name>A0A8J1KUD9_XENLA</name>
<dbReference type="GeneID" id="108717475"/>
<gene>
    <name evidence="3" type="primary">sphkap.S</name>
</gene>
<sequence length="1645" mass="182080">MWPYVSQSNLDMAAMYGPLDNYGSSGCSSTMDPSTSNLGSSITACKKILCSSRPGESLDYWLQNSRNLCRIGLIEGSLETHCTSVCFVNLNVMKEDSSHDILSKKLLDVSADIPKLMTSMKAHELKENEIILLSGLTSGRLRPGIEGQQVSWPTEICLLQYTRALGKSSPSCILLELNKFLLGLELAQENTLQHDSSPFKAEDDTNCSVSSIEEDFLTASEQLEDESEGENCRGEPPDDIKNIRRKVSLQNINSKETHSKLENYKDHIEPATETLHSKQAPMKTFQREELLGEICLDGVQGTQESNERRLSSFVDNYEQSRNVKRHCLHDVCKVDKCKLQAEKEKSDYTGVCTSDHFGEPATTGQYATNLAECVLQDAFIRLSQPESSFTKEAAVSISARDTLPSGNLTKQDAPVASRSWNDLPKIVIVQSPDSYENPTEWTDESHCLEQESPSNASDKCMDENGSVVATKNTLEMALACAASVIGTITSPQTAKKIKIEHEGHMDLDKNLGEQQRDRVGLSGIALGPEYSVPSALCEMTQVASAVAVFGLGEQKQISYPTTASGLLAAADASTAMTLHCSITLGSSLETLKDNIAKVLLSEASMVLTSPCAYRNIGEFIESLNERILSSVNSSKLAHVEDVVNDDLAHNLSDSILRYSAEQAIQRLQSDGDKGKPRTQGAFVAAATELLFNVMHFTCKKMGDLLQSGDLPFDLKDDKNNTVNSQIQESQSHGLLDDISVVQKSEDLRNRTRQHQLCKNSPDLKHEHLEHKLPQYETNEADAPAELYNRNSSQANLQLQMSSNKPNMKREMYRRHHNEHRAFLSKESTINAEERKHSSQNTGSMEEGIHFGSQEKLNSEHSLLKDFSSNSSPPINYKLHPSHAVIPVKHSATNYCLTDFADDLAETVVSMATEIAAICLENSHGKQPWFCAWAKGSECLIPPCRTVKRKKDTSSGGSVVRRHRPPRLSEIKKKTDEHPELKERLMNRVVDESINLEDVPDAANAFANEVALKIMNLTESSVADTLWQGAHNRLHCDRWSRGKASSYESIPEEDSDAKSLPNTLDPSSILGLPFSRTGSVSKQSSCESITDEFSRFMVNQMENEGREFELLLDYYAGNNAANILNSALQQVSKINNHLNVKTSCLSKQSSTESITEEFYRYMLKEIDKENKEISNRNTAAWTSSLQPPTTRTPFCFRQSSMPCNRSSSSRLTVNTPVKANSLDGFARCGSQDFLYVQPVSAMSSINLCKSDSCLYQRCQTDQVTDMLIHETWSSSIEDLMRKNKIIVDSTEDSDVDLSPKGSPAHVDNYANKLAANIVQSGKSILVLQQESLDDSKKGGLNYRSTSQGQHKDTGKQGFESENVMTTKSLTAHQPGLCFGPRDVPLIQIETEQRDETEVEEKGNILDMTFSEDSKCSKEEGERNVFSAEVSNVQGRTRHGPDVLREGKTNPEPPIPASSSEDSNGSWSQLANKEENPEDTNSVLQLSEHSVSNSNSSTASSAGAMDLEAYLEEVSSTVSANINVKEKNVTKDLQDNLDECTSGLSVGTASYQHEVSVINIDLESDCIESELHTTLQWIAASQLGIPAVFFRKSQEQNIQKFLEVTHLVQAKSWKVGDIFSALILHCKMQKQGNKTLPSFFDWLLERG</sequence>
<evidence type="ECO:0000313" key="2">
    <source>
        <dbReference type="Proteomes" id="UP000186698"/>
    </source>
</evidence>
<proteinExistence type="predicted"/>
<protein>
    <submittedName>
        <fullName evidence="3">A-kinase anchor protein SPHKAP isoform X2</fullName>
    </submittedName>
</protein>